<comment type="catalytic activity">
    <reaction evidence="5 6">
        <text>D-erythro-1-(imidazol-4-yl)glycerol 3-phosphate = 3-(imidazol-4-yl)-2-oxopropyl phosphate + H2O</text>
        <dbReference type="Rhea" id="RHEA:11040"/>
        <dbReference type="ChEBI" id="CHEBI:15377"/>
        <dbReference type="ChEBI" id="CHEBI:57766"/>
        <dbReference type="ChEBI" id="CHEBI:58278"/>
        <dbReference type="EC" id="4.2.1.19"/>
    </reaction>
</comment>
<keyword evidence="4 5" id="KW-0456">Lyase</keyword>
<protein>
    <recommendedName>
        <fullName evidence="5 6">Imidazoleglycerol-phosphate dehydratase</fullName>
        <shortName evidence="5">IGPD</shortName>
        <ecNumber evidence="5 6">4.2.1.19</ecNumber>
    </recommendedName>
</protein>
<comment type="caution">
    <text evidence="7">The sequence shown here is derived from an EMBL/GenBank/DDBJ whole genome shotgun (WGS) entry which is preliminary data.</text>
</comment>
<reference evidence="7 8" key="1">
    <citation type="journal article" date="2021" name="Sci. Rep.">
        <title>The distribution of antibiotic resistance genes in chicken gut microbiota commensals.</title>
        <authorList>
            <person name="Juricova H."/>
            <person name="Matiasovicova J."/>
            <person name="Kubasova T."/>
            <person name="Cejkova D."/>
            <person name="Rychlik I."/>
        </authorList>
    </citation>
    <scope>NUCLEOTIDE SEQUENCE [LARGE SCALE GENOMIC DNA]</scope>
    <source>
        <strain evidence="7 8">An537</strain>
    </source>
</reference>
<evidence type="ECO:0000256" key="5">
    <source>
        <dbReference type="HAMAP-Rule" id="MF_00076"/>
    </source>
</evidence>
<sequence length="198" mass="21731">MEDTAVRQASLRRTTKETDIALTLILDGDGSFIGTTGIGFLDHMLTLFAVHGGFTLQIEATGDLDVDTHHTVEDIGIVLGEAFKEALGDKKGIARYGHFYCPMDETLVRTVIDFSGRPYTVFDVEFTVPYLGTMEAEMVREFVYAFAVHSACNLHIGCLYGTNNHHKAEAVFKSWAHAVRQAVTRVNSTAVLSSKGVL</sequence>
<evidence type="ECO:0000256" key="1">
    <source>
        <dbReference type="ARBA" id="ARBA00005047"/>
    </source>
</evidence>
<dbReference type="PROSITE" id="PS00955">
    <property type="entry name" value="IGP_DEHYDRATASE_2"/>
    <property type="match status" value="1"/>
</dbReference>
<keyword evidence="2 5" id="KW-0028">Amino-acid biosynthesis</keyword>
<evidence type="ECO:0000256" key="3">
    <source>
        <dbReference type="ARBA" id="ARBA00023102"/>
    </source>
</evidence>
<keyword evidence="5" id="KW-0963">Cytoplasm</keyword>
<gene>
    <name evidence="5 7" type="primary">hisB</name>
    <name evidence="7" type="ORF">H6A01_08285</name>
</gene>
<name>A0ABS2GGN7_9FIRM</name>
<evidence type="ECO:0000256" key="4">
    <source>
        <dbReference type="ARBA" id="ARBA00023239"/>
    </source>
</evidence>
<keyword evidence="8" id="KW-1185">Reference proteome</keyword>
<proteinExistence type="inferred from homology"/>
<evidence type="ECO:0000313" key="8">
    <source>
        <dbReference type="Proteomes" id="UP000707138"/>
    </source>
</evidence>
<keyword evidence="3 5" id="KW-0368">Histidine biosynthesis</keyword>
<dbReference type="RefSeq" id="WP_205088282.1">
    <property type="nucleotide sequence ID" value="NZ_JACJLA010000017.1"/>
</dbReference>
<dbReference type="NCBIfam" id="NF002114">
    <property type="entry name" value="PRK00951.2-4"/>
    <property type="match status" value="1"/>
</dbReference>
<dbReference type="EMBL" id="JACJLA010000017">
    <property type="protein sequence ID" value="MBM6913316.1"/>
    <property type="molecule type" value="Genomic_DNA"/>
</dbReference>
<dbReference type="NCBIfam" id="NF002111">
    <property type="entry name" value="PRK00951.2-1"/>
    <property type="match status" value="1"/>
</dbReference>
<organism evidence="7 8">
    <name type="scientific">Veillonella magna</name>
    <dbReference type="NCBI Taxonomy" id="464322"/>
    <lineage>
        <taxon>Bacteria</taxon>
        <taxon>Bacillati</taxon>
        <taxon>Bacillota</taxon>
        <taxon>Negativicutes</taxon>
        <taxon>Veillonellales</taxon>
        <taxon>Veillonellaceae</taxon>
        <taxon>Veillonella</taxon>
    </lineage>
</organism>
<dbReference type="Gene3D" id="3.30.230.40">
    <property type="entry name" value="Imidazole glycerol phosphate dehydratase, domain 1"/>
    <property type="match status" value="2"/>
</dbReference>
<dbReference type="HAMAP" id="MF_00076">
    <property type="entry name" value="HisB"/>
    <property type="match status" value="1"/>
</dbReference>
<evidence type="ECO:0000256" key="2">
    <source>
        <dbReference type="ARBA" id="ARBA00022605"/>
    </source>
</evidence>
<evidence type="ECO:0000256" key="6">
    <source>
        <dbReference type="RuleBase" id="RU000599"/>
    </source>
</evidence>
<dbReference type="SUPFAM" id="SSF54211">
    <property type="entry name" value="Ribosomal protein S5 domain 2-like"/>
    <property type="match status" value="2"/>
</dbReference>
<dbReference type="PANTHER" id="PTHR23133:SF2">
    <property type="entry name" value="IMIDAZOLEGLYCEROL-PHOSPHATE DEHYDRATASE"/>
    <property type="match status" value="1"/>
</dbReference>
<dbReference type="EC" id="4.2.1.19" evidence="5 6"/>
<comment type="pathway">
    <text evidence="1 5 6">Amino-acid biosynthesis; L-histidine biosynthesis; L-histidine from 5-phospho-alpha-D-ribose 1-diphosphate: step 6/9.</text>
</comment>
<dbReference type="InterPro" id="IPR038494">
    <property type="entry name" value="IGPD_sf"/>
</dbReference>
<evidence type="ECO:0000313" key="7">
    <source>
        <dbReference type="EMBL" id="MBM6913316.1"/>
    </source>
</evidence>
<accession>A0ABS2GGN7</accession>
<dbReference type="InterPro" id="IPR020568">
    <property type="entry name" value="Ribosomal_Su5_D2-typ_SF"/>
</dbReference>
<dbReference type="CDD" id="cd07914">
    <property type="entry name" value="IGPD"/>
    <property type="match status" value="1"/>
</dbReference>
<dbReference type="InterPro" id="IPR000807">
    <property type="entry name" value="ImidazoleglycerolP_deHydtase"/>
</dbReference>
<dbReference type="InterPro" id="IPR020565">
    <property type="entry name" value="ImidazoleglycerP_deHydtase_CS"/>
</dbReference>
<comment type="similarity">
    <text evidence="5 6">Belongs to the imidazoleglycerol-phosphate dehydratase family.</text>
</comment>
<dbReference type="Proteomes" id="UP000707138">
    <property type="component" value="Unassembled WGS sequence"/>
</dbReference>
<dbReference type="PANTHER" id="PTHR23133">
    <property type="entry name" value="IMIDAZOLEGLYCEROL-PHOSPHATE DEHYDRATASE HIS7"/>
    <property type="match status" value="1"/>
</dbReference>
<dbReference type="Pfam" id="PF00475">
    <property type="entry name" value="IGPD"/>
    <property type="match status" value="1"/>
</dbReference>
<dbReference type="PROSITE" id="PS00954">
    <property type="entry name" value="IGP_DEHYDRATASE_1"/>
    <property type="match status" value="1"/>
</dbReference>
<comment type="subcellular location">
    <subcellularLocation>
        <location evidence="5 6">Cytoplasm</location>
    </subcellularLocation>
</comment>